<accession>A0AAN7L3P2</accession>
<organism evidence="2 3">
    <name type="scientific">Trapa natans</name>
    <name type="common">Water chestnut</name>
    <dbReference type="NCBI Taxonomy" id="22666"/>
    <lineage>
        <taxon>Eukaryota</taxon>
        <taxon>Viridiplantae</taxon>
        <taxon>Streptophyta</taxon>
        <taxon>Embryophyta</taxon>
        <taxon>Tracheophyta</taxon>
        <taxon>Spermatophyta</taxon>
        <taxon>Magnoliopsida</taxon>
        <taxon>eudicotyledons</taxon>
        <taxon>Gunneridae</taxon>
        <taxon>Pentapetalae</taxon>
        <taxon>rosids</taxon>
        <taxon>malvids</taxon>
        <taxon>Myrtales</taxon>
        <taxon>Lythraceae</taxon>
        <taxon>Trapa</taxon>
    </lineage>
</organism>
<comment type="caution">
    <text evidence="2">The sequence shown here is derived from an EMBL/GenBank/DDBJ whole genome shotgun (WGS) entry which is preliminary data.</text>
</comment>
<proteinExistence type="predicted"/>
<reference evidence="2 3" key="1">
    <citation type="journal article" date="2023" name="Hortic Res">
        <title>Pangenome of water caltrop reveals structural variations and asymmetric subgenome divergence after allopolyploidization.</title>
        <authorList>
            <person name="Zhang X."/>
            <person name="Chen Y."/>
            <person name="Wang L."/>
            <person name="Yuan Y."/>
            <person name="Fang M."/>
            <person name="Shi L."/>
            <person name="Lu R."/>
            <person name="Comes H.P."/>
            <person name="Ma Y."/>
            <person name="Chen Y."/>
            <person name="Huang G."/>
            <person name="Zhou Y."/>
            <person name="Zheng Z."/>
            <person name="Qiu Y."/>
        </authorList>
    </citation>
    <scope>NUCLEOTIDE SEQUENCE [LARGE SCALE GENOMIC DNA]</scope>
    <source>
        <strain evidence="2">F231</strain>
    </source>
</reference>
<dbReference type="Proteomes" id="UP001346149">
    <property type="component" value="Unassembled WGS sequence"/>
</dbReference>
<evidence type="ECO:0000313" key="3">
    <source>
        <dbReference type="Proteomes" id="UP001346149"/>
    </source>
</evidence>
<feature type="region of interest" description="Disordered" evidence="1">
    <location>
        <begin position="62"/>
        <end position="86"/>
    </location>
</feature>
<dbReference type="AlphaFoldDB" id="A0AAN7L3P2"/>
<sequence length="86" mass="9734">MRPSNSFAAKSLELFLQDLCDGTKTMNSVHLEIGLNYRKHRVHSYNVFDFLRDIVGRVPDYGHGHADPTSDDRTLSRRKLGSLSAT</sequence>
<name>A0AAN7L3P2_TRANT</name>
<evidence type="ECO:0000256" key="1">
    <source>
        <dbReference type="SAM" id="MobiDB-lite"/>
    </source>
</evidence>
<dbReference type="EMBL" id="JAXQNO010000018">
    <property type="protein sequence ID" value="KAK4776894.1"/>
    <property type="molecule type" value="Genomic_DNA"/>
</dbReference>
<protein>
    <submittedName>
        <fullName evidence="2">Uncharacterized protein</fullName>
    </submittedName>
</protein>
<feature type="compositionally biased region" description="Basic and acidic residues" evidence="1">
    <location>
        <begin position="62"/>
        <end position="75"/>
    </location>
</feature>
<keyword evidence="3" id="KW-1185">Reference proteome</keyword>
<gene>
    <name evidence="2" type="ORF">SAY86_005582</name>
</gene>
<evidence type="ECO:0000313" key="2">
    <source>
        <dbReference type="EMBL" id="KAK4776894.1"/>
    </source>
</evidence>